<dbReference type="GO" id="GO:0004077">
    <property type="term" value="F:biotin--[biotin carboxyl-carrier protein] ligase activity"/>
    <property type="evidence" value="ECO:0007669"/>
    <property type="project" value="UniProtKB-EC"/>
</dbReference>
<dbReference type="Proteomes" id="UP000240988">
    <property type="component" value="Unassembled WGS sequence"/>
</dbReference>
<dbReference type="Gene3D" id="3.30.930.10">
    <property type="entry name" value="Bira Bifunctional Protein, Domain 2"/>
    <property type="match status" value="1"/>
</dbReference>
<dbReference type="GO" id="GO:0005737">
    <property type="term" value="C:cytoplasm"/>
    <property type="evidence" value="ECO:0007669"/>
    <property type="project" value="TreeGrafter"/>
</dbReference>
<dbReference type="PANTHER" id="PTHR12835:SF5">
    <property type="entry name" value="BIOTIN--PROTEIN LIGASE"/>
    <property type="match status" value="1"/>
</dbReference>
<dbReference type="EC" id="6.3.4.15" evidence="3"/>
<evidence type="ECO:0000313" key="6">
    <source>
        <dbReference type="Proteomes" id="UP000240988"/>
    </source>
</evidence>
<dbReference type="AlphaFoldDB" id="A0A2U3NM74"/>
<accession>A0A2U3NM74</accession>
<evidence type="ECO:0000256" key="3">
    <source>
        <dbReference type="ARBA" id="ARBA00024227"/>
    </source>
</evidence>
<proteinExistence type="predicted"/>
<dbReference type="STRING" id="1841860.GCA_900157375_00400"/>
<feature type="domain" description="BPL/LPL catalytic" evidence="4">
    <location>
        <begin position="18"/>
        <end position="210"/>
    </location>
</feature>
<name>A0A2U3NM74_9MYCO</name>
<dbReference type="PROSITE" id="PS51733">
    <property type="entry name" value="BPL_LPL_CATALYTIC"/>
    <property type="match status" value="1"/>
</dbReference>
<organism evidence="5 6">
    <name type="scientific">Mycobacterium rhizamassiliense</name>
    <dbReference type="NCBI Taxonomy" id="1841860"/>
    <lineage>
        <taxon>Bacteria</taxon>
        <taxon>Bacillati</taxon>
        <taxon>Actinomycetota</taxon>
        <taxon>Actinomycetes</taxon>
        <taxon>Mycobacteriales</taxon>
        <taxon>Mycobacteriaceae</taxon>
        <taxon>Mycobacterium</taxon>
    </lineage>
</organism>
<dbReference type="InterPro" id="IPR003142">
    <property type="entry name" value="BPL_C"/>
</dbReference>
<keyword evidence="1 5" id="KW-0436">Ligase</keyword>
<evidence type="ECO:0000313" key="5">
    <source>
        <dbReference type="EMBL" id="SPM32600.1"/>
    </source>
</evidence>
<dbReference type="CDD" id="cd16442">
    <property type="entry name" value="BPL"/>
    <property type="match status" value="1"/>
</dbReference>
<dbReference type="InterPro" id="IPR004143">
    <property type="entry name" value="BPL_LPL_catalytic"/>
</dbReference>
<dbReference type="PANTHER" id="PTHR12835">
    <property type="entry name" value="BIOTIN PROTEIN LIGASE"/>
    <property type="match status" value="1"/>
</dbReference>
<sequence>VTDSDQLRTPLDAAALRAELIGTGLGWRKLDIVEQTGSTNADLLARAAEGEDIAGAVLIAEHQTAGRGRHGRGWSASPRAQITMSVGVSVVDVPTEGWGWLSLATGVAVVDALAPLLDGVGVRAGLKWPNDVLAGPADSRGKLAGILAEVTRPVVVIGLGLNVTQAPGEVDGSGANPPTSLLDLGVSAPDRGQLVSRLLRELGGRFLAWRAARGADWQLAADYRERSLTIGARVRAQLPGGKEVVGTATAIDDQGRLCLEAGAETVVVSAGDVIHLRG</sequence>
<gene>
    <name evidence="5" type="ORF">MRAB57_399</name>
</gene>
<dbReference type="Gene3D" id="2.30.30.100">
    <property type="match status" value="1"/>
</dbReference>
<dbReference type="InterPro" id="IPR045864">
    <property type="entry name" value="aa-tRNA-synth_II/BPL/LPL"/>
</dbReference>
<dbReference type="SUPFAM" id="SSF55681">
    <property type="entry name" value="Class II aaRS and biotin synthetases"/>
    <property type="match status" value="1"/>
</dbReference>
<evidence type="ECO:0000259" key="4">
    <source>
        <dbReference type="PROSITE" id="PS51733"/>
    </source>
</evidence>
<feature type="non-terminal residue" evidence="5">
    <location>
        <position position="1"/>
    </location>
</feature>
<dbReference type="EMBL" id="FUFA01000001">
    <property type="protein sequence ID" value="SPM32600.1"/>
    <property type="molecule type" value="Genomic_DNA"/>
</dbReference>
<dbReference type="Pfam" id="PF03099">
    <property type="entry name" value="BPL_LplA_LipB"/>
    <property type="match status" value="1"/>
</dbReference>
<protein>
    <recommendedName>
        <fullName evidence="3">biotin--[biotin carboxyl-carrier protein] ligase</fullName>
        <ecNumber evidence="3">6.3.4.15</ecNumber>
    </recommendedName>
</protein>
<evidence type="ECO:0000256" key="2">
    <source>
        <dbReference type="ARBA" id="ARBA00023267"/>
    </source>
</evidence>
<dbReference type="NCBIfam" id="TIGR00121">
    <property type="entry name" value="birA_ligase"/>
    <property type="match status" value="1"/>
</dbReference>
<reference evidence="5 6" key="1">
    <citation type="submission" date="2017-01" db="EMBL/GenBank/DDBJ databases">
        <authorList>
            <consortium name="Urmite Genomes"/>
        </authorList>
    </citation>
    <scope>NUCLEOTIDE SEQUENCE [LARGE SCALE GENOMIC DNA]</scope>
    <source>
        <strain evidence="5 6">AB57</strain>
    </source>
</reference>
<dbReference type="Pfam" id="PF02237">
    <property type="entry name" value="BPL_C"/>
    <property type="match status" value="1"/>
</dbReference>
<keyword evidence="2" id="KW-0092">Biotin</keyword>
<dbReference type="InterPro" id="IPR004408">
    <property type="entry name" value="Biotin_CoA_COase_ligase"/>
</dbReference>
<keyword evidence="6" id="KW-1185">Reference proteome</keyword>
<evidence type="ECO:0000256" key="1">
    <source>
        <dbReference type="ARBA" id="ARBA00022598"/>
    </source>
</evidence>